<keyword evidence="10" id="KW-1185">Reference proteome</keyword>
<proteinExistence type="inferred from homology"/>
<dbReference type="Gene3D" id="1.10.3970.10">
    <property type="entry name" value="BSD domain"/>
    <property type="match status" value="1"/>
</dbReference>
<evidence type="ECO:0000256" key="3">
    <source>
        <dbReference type="ARBA" id="ARBA00022737"/>
    </source>
</evidence>
<name>A0ABD2K8F6_HETSC</name>
<dbReference type="PANTHER" id="PTHR12856">
    <property type="entry name" value="TRANSCRIPTION INITIATION FACTOR IIH-RELATED"/>
    <property type="match status" value="1"/>
</dbReference>
<dbReference type="SUPFAM" id="SSF140383">
    <property type="entry name" value="BSD domain-like"/>
    <property type="match status" value="2"/>
</dbReference>
<dbReference type="SUPFAM" id="SSF50729">
    <property type="entry name" value="PH domain-like"/>
    <property type="match status" value="1"/>
</dbReference>
<comment type="similarity">
    <text evidence="2">Belongs to the TFB1 family.</text>
</comment>
<keyword evidence="5" id="KW-0804">Transcription</keyword>
<evidence type="ECO:0000256" key="1">
    <source>
        <dbReference type="ARBA" id="ARBA00004123"/>
    </source>
</evidence>
<evidence type="ECO:0000256" key="4">
    <source>
        <dbReference type="ARBA" id="ARBA00023015"/>
    </source>
</evidence>
<dbReference type="PROSITE" id="PS50858">
    <property type="entry name" value="BSD"/>
    <property type="match status" value="1"/>
</dbReference>
<dbReference type="InterPro" id="IPR005607">
    <property type="entry name" value="BSD_dom"/>
</dbReference>
<dbReference type="InterPro" id="IPR035925">
    <property type="entry name" value="BSD_dom_sf"/>
</dbReference>
<feature type="domain" description="BSD" evidence="8">
    <location>
        <begin position="215"/>
        <end position="267"/>
    </location>
</feature>
<gene>
    <name evidence="9" type="ORF">niasHS_000805</name>
</gene>
<dbReference type="CDD" id="cd13229">
    <property type="entry name" value="PH_TFIIH"/>
    <property type="match status" value="1"/>
</dbReference>
<evidence type="ECO:0000256" key="5">
    <source>
        <dbReference type="ARBA" id="ARBA00023163"/>
    </source>
</evidence>
<dbReference type="GO" id="GO:0005634">
    <property type="term" value="C:nucleus"/>
    <property type="evidence" value="ECO:0007669"/>
    <property type="project" value="UniProtKB-SubCell"/>
</dbReference>
<dbReference type="Pfam" id="PF08567">
    <property type="entry name" value="PH_TFIIH"/>
    <property type="match status" value="1"/>
</dbReference>
<evidence type="ECO:0000313" key="9">
    <source>
        <dbReference type="EMBL" id="KAL3099197.1"/>
    </source>
</evidence>
<dbReference type="Gene3D" id="6.10.140.1200">
    <property type="match status" value="1"/>
</dbReference>
<feature type="compositionally biased region" description="Basic and acidic residues" evidence="7">
    <location>
        <begin position="376"/>
        <end position="385"/>
    </location>
</feature>
<protein>
    <recommendedName>
        <fullName evidence="8">BSD domain-containing protein</fullName>
    </recommendedName>
</protein>
<accession>A0ABD2K8F6</accession>
<evidence type="ECO:0000259" key="8">
    <source>
        <dbReference type="PROSITE" id="PS50858"/>
    </source>
</evidence>
<evidence type="ECO:0000256" key="7">
    <source>
        <dbReference type="SAM" id="MobiDB-lite"/>
    </source>
</evidence>
<comment type="caution">
    <text evidence="9">The sequence shown here is derived from an EMBL/GenBank/DDBJ whole genome shotgun (WGS) entry which is preliminary data.</text>
</comment>
<dbReference type="AlphaFoldDB" id="A0ABD2K8F6"/>
<dbReference type="Pfam" id="PF03909">
    <property type="entry name" value="BSD"/>
    <property type="match status" value="1"/>
</dbReference>
<feature type="compositionally biased region" description="Low complexity" evidence="7">
    <location>
        <begin position="275"/>
        <end position="289"/>
    </location>
</feature>
<evidence type="ECO:0000256" key="6">
    <source>
        <dbReference type="ARBA" id="ARBA00023242"/>
    </source>
</evidence>
<feature type="compositionally biased region" description="Polar residues" evidence="7">
    <location>
        <begin position="391"/>
        <end position="406"/>
    </location>
</feature>
<dbReference type="InterPro" id="IPR027079">
    <property type="entry name" value="Tfb1/GTF2H1"/>
</dbReference>
<reference evidence="9 10" key="1">
    <citation type="submission" date="2024-10" db="EMBL/GenBank/DDBJ databases">
        <authorList>
            <person name="Kim D."/>
        </authorList>
    </citation>
    <scope>NUCLEOTIDE SEQUENCE [LARGE SCALE GENOMIC DNA]</scope>
    <source>
        <strain evidence="9">Taebaek</strain>
    </source>
</reference>
<organism evidence="9 10">
    <name type="scientific">Heterodera schachtii</name>
    <name type="common">Sugarbeet cyst nematode worm</name>
    <name type="synonym">Tylenchus schachtii</name>
    <dbReference type="NCBI Taxonomy" id="97005"/>
    <lineage>
        <taxon>Eukaryota</taxon>
        <taxon>Metazoa</taxon>
        <taxon>Ecdysozoa</taxon>
        <taxon>Nematoda</taxon>
        <taxon>Chromadorea</taxon>
        <taxon>Rhabditida</taxon>
        <taxon>Tylenchina</taxon>
        <taxon>Tylenchomorpha</taxon>
        <taxon>Tylenchoidea</taxon>
        <taxon>Heteroderidae</taxon>
        <taxon>Heteroderinae</taxon>
        <taxon>Heterodera</taxon>
    </lineage>
</organism>
<keyword evidence="6" id="KW-0539">Nucleus</keyword>
<evidence type="ECO:0000313" key="10">
    <source>
        <dbReference type="Proteomes" id="UP001620645"/>
    </source>
</evidence>
<dbReference type="InterPro" id="IPR011993">
    <property type="entry name" value="PH-like_dom_sf"/>
</dbReference>
<sequence length="610" mass="68474">MSQNKNAQQSADPLLKVDHVKYRKAGPGKSPLGTLCIHNDRIQWGSEAEKDDELVVPFSKVKGQRISPPNKPKVQLQLCMFNDDQATFVFMNPAHSQEQLVAERDLVKEMLQQALVRHRQLVNQMAQQSAKGGSEREREAKQQILQQNAHLLDMYKHLVASKLITPSDFWSFHYKTDGGKGGGETSGGGTGGGIEPQQRVGVSGGFLSSIVHSEGINGIRLNLTAETIQAIFRTYPAVEQKHLELVPHELSEQEFWTRFFQSHYFHRQRNTPADGPSTSKAAGSGTTTTALDDPFADCAKMDEKDMANLIAKGQRTLKRHLDLSYIDEDFGILSEMRSARISVRGSSVAKRLLVRRCNYHSERVLETTMAEVDNDKAAGGTRHEPMAPNGNALNENGCATETGQNEQNDDDNGRHSSEEYQLELESNELAELDNVRPAYCPLAAYNVPKHCAAPPTDEQMTRAKTALTDALQRSGSVLEENNQIAFFDLLTAHHLDDIDEEIERAEAKTAVSVNFKELSKPDTEQVRVVHACLAELLRHFWHCFPARTPELEQKIVRMNETLTKFEQTQLTDGERQFGQIYFQQCRAQLSLARRRFLAFQNAVATRRPKK</sequence>
<dbReference type="InterPro" id="IPR013876">
    <property type="entry name" value="TFIIH_BTF_p62_N"/>
</dbReference>
<keyword evidence="4" id="KW-0805">Transcription regulation</keyword>
<feature type="region of interest" description="Disordered" evidence="7">
    <location>
        <begin position="268"/>
        <end position="289"/>
    </location>
</feature>
<dbReference type="SMART" id="SM00751">
    <property type="entry name" value="BSD"/>
    <property type="match status" value="2"/>
</dbReference>
<dbReference type="EMBL" id="JBICCN010000040">
    <property type="protein sequence ID" value="KAL3099197.1"/>
    <property type="molecule type" value="Genomic_DNA"/>
</dbReference>
<comment type="subcellular location">
    <subcellularLocation>
        <location evidence="1">Nucleus</location>
    </subcellularLocation>
</comment>
<dbReference type="Proteomes" id="UP001620645">
    <property type="component" value="Unassembled WGS sequence"/>
</dbReference>
<evidence type="ECO:0000256" key="2">
    <source>
        <dbReference type="ARBA" id="ARBA00009448"/>
    </source>
</evidence>
<feature type="region of interest" description="Disordered" evidence="7">
    <location>
        <begin position="376"/>
        <end position="418"/>
    </location>
</feature>
<keyword evidence="3" id="KW-0677">Repeat</keyword>
<dbReference type="Gene3D" id="2.30.29.30">
    <property type="entry name" value="Pleckstrin-homology domain (PH domain)/Phosphotyrosine-binding domain (PTB)"/>
    <property type="match status" value="1"/>
</dbReference>